<dbReference type="EMBL" id="CCMZ01000050">
    <property type="protein sequence ID" value="CDX25285.1"/>
    <property type="molecule type" value="Genomic_DNA"/>
</dbReference>
<accession>A0A090GAR8</accession>
<reference evidence="3" key="2">
    <citation type="submission" date="2014-08" db="EMBL/GenBank/DDBJ databases">
        <authorList>
            <person name="Moulin L."/>
        </authorList>
    </citation>
    <scope>NUCLEOTIDE SEQUENCE [LARGE SCALE GENOMIC DNA]</scope>
</reference>
<dbReference type="Proteomes" id="UP000045285">
    <property type="component" value="Unassembled WGS sequence"/>
</dbReference>
<dbReference type="Proteomes" id="UP000046122">
    <property type="component" value="Unassembled WGS sequence"/>
</dbReference>
<protein>
    <submittedName>
        <fullName evidence="2">Uncharacterized protein</fullName>
    </submittedName>
</protein>
<evidence type="ECO:0000313" key="4">
    <source>
        <dbReference type="Proteomes" id="UP000046122"/>
    </source>
</evidence>
<keyword evidence="3" id="KW-1185">Reference proteome</keyword>
<evidence type="ECO:0000313" key="3">
    <source>
        <dbReference type="Proteomes" id="UP000045285"/>
    </source>
</evidence>
<sequence length="87" mass="9686">MLSPLRGESPVNRHSANFISAFEFDVIRQAFRRSIADDRIPPEEWEKCADDLVRHFVGGEAPREVVAALLNSVRQIKNPPAEASGLS</sequence>
<proteinExistence type="predicted"/>
<gene>
    <name evidence="1" type="ORF">MPL3356_540038</name>
    <name evidence="2" type="ORF">MPL3365_230045</name>
</gene>
<dbReference type="EMBL" id="CCNE01000016">
    <property type="protein sequence ID" value="CDX56114.1"/>
    <property type="molecule type" value="Genomic_DNA"/>
</dbReference>
<evidence type="ECO:0000313" key="1">
    <source>
        <dbReference type="EMBL" id="CDX25285.1"/>
    </source>
</evidence>
<name>A0A090GAR8_MESPL</name>
<dbReference type="AlphaFoldDB" id="A0A090GAR8"/>
<evidence type="ECO:0000313" key="2">
    <source>
        <dbReference type="EMBL" id="CDX56114.1"/>
    </source>
</evidence>
<organism evidence="2 4">
    <name type="scientific">Mesorhizobium plurifarium</name>
    <dbReference type="NCBI Taxonomy" id="69974"/>
    <lineage>
        <taxon>Bacteria</taxon>
        <taxon>Pseudomonadati</taxon>
        <taxon>Pseudomonadota</taxon>
        <taxon>Alphaproteobacteria</taxon>
        <taxon>Hyphomicrobiales</taxon>
        <taxon>Phyllobacteriaceae</taxon>
        <taxon>Mesorhizobium</taxon>
    </lineage>
</organism>
<reference evidence="2 4" key="1">
    <citation type="submission" date="2014-08" db="EMBL/GenBank/DDBJ databases">
        <authorList>
            <person name="Moulin Lionel"/>
        </authorList>
    </citation>
    <scope>NUCLEOTIDE SEQUENCE [LARGE SCALE GENOMIC DNA]</scope>
</reference>